<dbReference type="SUPFAM" id="SSF49854">
    <property type="entry name" value="Spermadhesin, CUB domain"/>
    <property type="match status" value="1"/>
</dbReference>
<dbReference type="GO" id="GO:0006508">
    <property type="term" value="P:proteolysis"/>
    <property type="evidence" value="ECO:0007669"/>
    <property type="project" value="UniProtKB-KW"/>
</dbReference>
<dbReference type="PRINTS" id="PR00261">
    <property type="entry name" value="LDLRECEPTOR"/>
</dbReference>
<evidence type="ECO:0000256" key="1">
    <source>
        <dbReference type="ARBA" id="ARBA00022670"/>
    </source>
</evidence>
<protein>
    <recommendedName>
        <fullName evidence="8">Peptidase S1 domain-containing protein</fullName>
    </recommendedName>
</protein>
<dbReference type="OMA" id="CASHEFE"/>
<dbReference type="Gene3D" id="2.60.120.290">
    <property type="entry name" value="Spermadhesin, CUB domain"/>
    <property type="match status" value="1"/>
</dbReference>
<dbReference type="SMART" id="SM00020">
    <property type="entry name" value="Tryp_SPc"/>
    <property type="match status" value="1"/>
</dbReference>
<sequence>IKAPKPGYVLALNIFVLDIQEKSLGATRCDKDWLEINGIRLCSSMDEGSRSKIYGSSITIKFHSDESVTHKGFYIEYKSVSYIKACPKQFKCKDGSCIPLKSQCDGWKDCTDGSDEVKCGKLCRANSGTEYRGGGCTTHSNHNTAVPVHWVRGSVGNKCYFRCPDGSCLSQLSVCDRINDCKDKSDEKNCTKSMPRSCSLSAYKCLDGKCLSKRKPECDGFRDCWDGSDEANCACGTNSMKKTKIVGGEDAKIGKWPWQVSLQMRRFGHVCGATIISNRWLVSAAHCFYDSDSRRYSVPSAWTAFMAMRTLNKMNNNIVVRPIKRIIIHPFYEEYTSDYDIALLELSVPVLFNDFVQPICLPVGPQSYYFGNICYITGWGLLRENGLLAKVLQEAKVKVIDQTVCNKLYDDTVTPRMMCAGNLYGGVDACQGDSGGPLACLGKGNKWFLAGIVSWGEGCGRRNRPGVYTHVSTFYNWIQQQMN</sequence>
<dbReference type="SUPFAM" id="SSF57424">
    <property type="entry name" value="LDL receptor-like module"/>
    <property type="match status" value="3"/>
</dbReference>
<dbReference type="PANTHER" id="PTHR24252">
    <property type="entry name" value="ACROSIN-RELATED"/>
    <property type="match status" value="1"/>
</dbReference>
<organism evidence="9 10">
    <name type="scientific">Latimeria chalumnae</name>
    <name type="common">Coelacanth</name>
    <dbReference type="NCBI Taxonomy" id="7897"/>
    <lineage>
        <taxon>Eukaryota</taxon>
        <taxon>Metazoa</taxon>
        <taxon>Chordata</taxon>
        <taxon>Craniata</taxon>
        <taxon>Vertebrata</taxon>
        <taxon>Euteleostomi</taxon>
        <taxon>Coelacanthiformes</taxon>
        <taxon>Coelacanthidae</taxon>
        <taxon>Latimeria</taxon>
    </lineage>
</organism>
<dbReference type="Pfam" id="PF00089">
    <property type="entry name" value="Trypsin"/>
    <property type="match status" value="1"/>
</dbReference>
<keyword evidence="1 7" id="KW-0645">Protease</keyword>
<dbReference type="EMBL" id="AFYH01121285">
    <property type="status" value="NOT_ANNOTATED_CDS"/>
    <property type="molecule type" value="Genomic_DNA"/>
</dbReference>
<dbReference type="CDD" id="cd00190">
    <property type="entry name" value="Tryp_SPc"/>
    <property type="match status" value="1"/>
</dbReference>
<evidence type="ECO:0000256" key="7">
    <source>
        <dbReference type="RuleBase" id="RU363034"/>
    </source>
</evidence>
<dbReference type="Gene3D" id="2.40.10.10">
    <property type="entry name" value="Trypsin-like serine proteases"/>
    <property type="match status" value="2"/>
</dbReference>
<dbReference type="GO" id="GO:0004252">
    <property type="term" value="F:serine-type endopeptidase activity"/>
    <property type="evidence" value="ECO:0007669"/>
    <property type="project" value="InterPro"/>
</dbReference>
<dbReference type="PROSITE" id="PS00135">
    <property type="entry name" value="TRYPSIN_SER"/>
    <property type="match status" value="1"/>
</dbReference>
<dbReference type="InterPro" id="IPR035914">
    <property type="entry name" value="Sperma_CUB_dom_sf"/>
</dbReference>
<feature type="disulfide bond" evidence="6">
    <location>
        <begin position="175"/>
        <end position="190"/>
    </location>
</feature>
<accession>H3AJF8</accession>
<dbReference type="FunFam" id="2.40.10.10:FF:000003">
    <property type="entry name" value="Transmembrane serine protease 3"/>
    <property type="match status" value="1"/>
</dbReference>
<keyword evidence="3 7" id="KW-0720">Serine protease</keyword>
<evidence type="ECO:0000259" key="8">
    <source>
        <dbReference type="PROSITE" id="PS50240"/>
    </source>
</evidence>
<dbReference type="GeneTree" id="ENSGT00940000165120"/>
<dbReference type="InterPro" id="IPR009003">
    <property type="entry name" value="Peptidase_S1_PA"/>
</dbReference>
<proteinExistence type="predicted"/>
<dbReference type="InterPro" id="IPR002172">
    <property type="entry name" value="LDrepeatLR_classA_rpt"/>
</dbReference>
<dbReference type="eggNOG" id="KOG3627">
    <property type="taxonomic scope" value="Eukaryota"/>
</dbReference>
<dbReference type="InterPro" id="IPR018114">
    <property type="entry name" value="TRYPSIN_HIS"/>
</dbReference>
<dbReference type="PROSITE" id="PS00134">
    <property type="entry name" value="TRYPSIN_HIS"/>
    <property type="match status" value="1"/>
</dbReference>
<dbReference type="InterPro" id="IPR001254">
    <property type="entry name" value="Trypsin_dom"/>
</dbReference>
<evidence type="ECO:0000256" key="6">
    <source>
        <dbReference type="PROSITE-ProRule" id="PRU00124"/>
    </source>
</evidence>
<reference evidence="10" key="1">
    <citation type="submission" date="2011-08" db="EMBL/GenBank/DDBJ databases">
        <title>The draft genome of Latimeria chalumnae.</title>
        <authorList>
            <person name="Di Palma F."/>
            <person name="Alfoldi J."/>
            <person name="Johnson J."/>
            <person name="Berlin A."/>
            <person name="Gnerre S."/>
            <person name="Jaffe D."/>
            <person name="MacCallum I."/>
            <person name="Young S."/>
            <person name="Walker B.J."/>
            <person name="Lander E."/>
            <person name="Lindblad-Toh K."/>
        </authorList>
    </citation>
    <scope>NUCLEOTIDE SEQUENCE [LARGE SCALE GENOMIC DNA]</scope>
    <source>
        <strain evidence="10">Wild caught</strain>
    </source>
</reference>
<dbReference type="InterPro" id="IPR036055">
    <property type="entry name" value="LDL_receptor-like_sf"/>
</dbReference>
<reference evidence="9" key="3">
    <citation type="submission" date="2025-09" db="UniProtKB">
        <authorList>
            <consortium name="Ensembl"/>
        </authorList>
    </citation>
    <scope>IDENTIFICATION</scope>
</reference>
<dbReference type="Gene3D" id="4.10.400.10">
    <property type="entry name" value="Low-density Lipoprotein Receptor"/>
    <property type="match status" value="3"/>
</dbReference>
<dbReference type="CDD" id="cd00041">
    <property type="entry name" value="CUB"/>
    <property type="match status" value="1"/>
</dbReference>
<feature type="disulfide bond" evidence="6">
    <location>
        <begin position="104"/>
        <end position="119"/>
    </location>
</feature>
<feature type="disulfide bond" evidence="6">
    <location>
        <begin position="218"/>
        <end position="233"/>
    </location>
</feature>
<dbReference type="EMBL" id="AFYH01121283">
    <property type="status" value="NOT_ANNOTATED_CDS"/>
    <property type="molecule type" value="Genomic_DNA"/>
</dbReference>
<dbReference type="Pfam" id="PF00057">
    <property type="entry name" value="Ldl_recept_a"/>
    <property type="match status" value="3"/>
</dbReference>
<dbReference type="InterPro" id="IPR000859">
    <property type="entry name" value="CUB_dom"/>
</dbReference>
<dbReference type="CDD" id="cd00112">
    <property type="entry name" value="LDLa"/>
    <property type="match status" value="3"/>
</dbReference>
<dbReference type="PROSITE" id="PS01209">
    <property type="entry name" value="LDLRA_1"/>
    <property type="match status" value="1"/>
</dbReference>
<name>H3AJF8_LATCH</name>
<dbReference type="InParanoid" id="H3AJF8"/>
<feature type="disulfide bond" evidence="6">
    <location>
        <begin position="92"/>
        <end position="110"/>
    </location>
</feature>
<dbReference type="PROSITE" id="PS50240">
    <property type="entry name" value="TRYPSIN_DOM"/>
    <property type="match status" value="1"/>
</dbReference>
<dbReference type="SMART" id="SM00192">
    <property type="entry name" value="LDLa"/>
    <property type="match status" value="3"/>
</dbReference>
<dbReference type="InterPro" id="IPR023415">
    <property type="entry name" value="LDLR_class-A_CS"/>
</dbReference>
<evidence type="ECO:0000256" key="4">
    <source>
        <dbReference type="ARBA" id="ARBA00023157"/>
    </source>
</evidence>
<evidence type="ECO:0000313" key="9">
    <source>
        <dbReference type="Ensembl" id="ENSLACP00000009779.1"/>
    </source>
</evidence>
<evidence type="ECO:0000256" key="3">
    <source>
        <dbReference type="ARBA" id="ARBA00022825"/>
    </source>
</evidence>
<evidence type="ECO:0000256" key="5">
    <source>
        <dbReference type="ARBA" id="ARBA00023180"/>
    </source>
</evidence>
<evidence type="ECO:0000313" key="10">
    <source>
        <dbReference type="Proteomes" id="UP000008672"/>
    </source>
</evidence>
<reference evidence="9" key="2">
    <citation type="submission" date="2025-08" db="UniProtKB">
        <authorList>
            <consortium name="Ensembl"/>
        </authorList>
    </citation>
    <scope>IDENTIFICATION</scope>
</reference>
<feature type="domain" description="Peptidase S1" evidence="8">
    <location>
        <begin position="245"/>
        <end position="483"/>
    </location>
</feature>
<dbReference type="PANTHER" id="PTHR24252:SF17">
    <property type="entry name" value="SUPPRESSOR OF TUMORIGENICITY 14 PROTEIN HOMOLOG-RELATED"/>
    <property type="match status" value="1"/>
</dbReference>
<dbReference type="InterPro" id="IPR033116">
    <property type="entry name" value="TRYPSIN_SER"/>
</dbReference>
<feature type="disulfide bond" evidence="6">
    <location>
        <begin position="198"/>
        <end position="210"/>
    </location>
</feature>
<dbReference type="InterPro" id="IPR043504">
    <property type="entry name" value="Peptidase_S1_PA_chymotrypsin"/>
</dbReference>
<evidence type="ECO:0000256" key="2">
    <source>
        <dbReference type="ARBA" id="ARBA00022801"/>
    </source>
</evidence>
<comment type="caution">
    <text evidence="6">Lacks conserved residue(s) required for the propagation of feature annotation.</text>
</comment>
<feature type="disulfide bond" evidence="6">
    <location>
        <begin position="163"/>
        <end position="181"/>
    </location>
</feature>
<dbReference type="FunFam" id="4.10.400.10:FF:000065">
    <property type="entry name" value="Transmembrane protease serine 7"/>
    <property type="match status" value="1"/>
</dbReference>
<dbReference type="Ensembl" id="ENSLACT00000009854.1">
    <property type="protein sequence ID" value="ENSLACP00000009779.1"/>
    <property type="gene ID" value="ENSLACG00000008622.1"/>
</dbReference>
<dbReference type="STRING" id="7897.ENSLACP00000009779"/>
<keyword evidence="2 7" id="KW-0378">Hydrolase</keyword>
<dbReference type="AlphaFoldDB" id="H3AJF8"/>
<dbReference type="HOGENOM" id="CLU_006842_19_6_1"/>
<dbReference type="EMBL" id="AFYH01121284">
    <property type="status" value="NOT_ANNOTATED_CDS"/>
    <property type="molecule type" value="Genomic_DNA"/>
</dbReference>
<dbReference type="PROSITE" id="PS50068">
    <property type="entry name" value="LDLRA_2"/>
    <property type="match status" value="3"/>
</dbReference>
<dbReference type="Proteomes" id="UP000008672">
    <property type="component" value="Unassembled WGS sequence"/>
</dbReference>
<keyword evidence="5" id="KW-0325">Glycoprotein</keyword>
<dbReference type="SUPFAM" id="SSF50494">
    <property type="entry name" value="Trypsin-like serine proteases"/>
    <property type="match status" value="1"/>
</dbReference>
<keyword evidence="10" id="KW-1185">Reference proteome</keyword>
<keyword evidence="4 6" id="KW-1015">Disulfide bond</keyword>